<dbReference type="EMBL" id="VZSQ01000094">
    <property type="protein sequence ID" value="NWZ53237.1"/>
    <property type="molecule type" value="Genomic_DNA"/>
</dbReference>
<keyword evidence="5" id="KW-0472">Membrane</keyword>
<feature type="non-terminal residue" evidence="7">
    <location>
        <position position="1"/>
    </location>
</feature>
<reference evidence="7 8" key="1">
    <citation type="submission" date="2019-09" db="EMBL/GenBank/DDBJ databases">
        <title>Bird 10,000 Genomes (B10K) Project - Family phase.</title>
        <authorList>
            <person name="Zhang G."/>
        </authorList>
    </citation>
    <scope>NUCLEOTIDE SEQUENCE [LARGE SCALE GENOMIC DNA]</scope>
    <source>
        <strain evidence="7">OUT-0040</strain>
        <tissue evidence="7">Blood</tissue>
    </source>
</reference>
<dbReference type="GO" id="GO:0038023">
    <property type="term" value="F:signaling receptor activity"/>
    <property type="evidence" value="ECO:0007669"/>
    <property type="project" value="TreeGrafter"/>
</dbReference>
<dbReference type="Proteomes" id="UP000585422">
    <property type="component" value="Unassembled WGS sequence"/>
</dbReference>
<keyword evidence="2" id="KW-1015">Disulfide bond</keyword>
<dbReference type="InterPro" id="IPR036179">
    <property type="entry name" value="Ig-like_dom_sf"/>
</dbReference>
<dbReference type="SMART" id="SM00406">
    <property type="entry name" value="IGv"/>
    <property type="match status" value="2"/>
</dbReference>
<feature type="transmembrane region" description="Helical" evidence="5">
    <location>
        <begin position="259"/>
        <end position="282"/>
    </location>
</feature>
<keyword evidence="5" id="KW-1133">Transmembrane helix</keyword>
<evidence type="ECO:0000256" key="2">
    <source>
        <dbReference type="ARBA" id="ARBA00023157"/>
    </source>
</evidence>
<dbReference type="InterPro" id="IPR013783">
    <property type="entry name" value="Ig-like_fold"/>
</dbReference>
<evidence type="ECO:0000256" key="5">
    <source>
        <dbReference type="SAM" id="Phobius"/>
    </source>
</evidence>
<dbReference type="SUPFAM" id="SSF48726">
    <property type="entry name" value="Immunoglobulin"/>
    <property type="match status" value="2"/>
</dbReference>
<dbReference type="SMART" id="SM00409">
    <property type="entry name" value="IG"/>
    <property type="match status" value="2"/>
</dbReference>
<dbReference type="PANTHER" id="PTHR16423:SF6">
    <property type="entry name" value="TRIGGERING RECEPTOR EXPRESSED ON MYELOID CELLS 2-RELATED"/>
    <property type="match status" value="1"/>
</dbReference>
<dbReference type="OrthoDB" id="8959642at2759"/>
<gene>
    <name evidence="7" type="primary">Treml2</name>
    <name evidence="7" type="ORF">HALALB_R16659</name>
</gene>
<dbReference type="Gene3D" id="2.60.40.10">
    <property type="entry name" value="Immunoglobulins"/>
    <property type="match status" value="2"/>
</dbReference>
<dbReference type="Pfam" id="PF07686">
    <property type="entry name" value="V-set"/>
    <property type="match status" value="2"/>
</dbReference>
<feature type="compositionally biased region" description="Basic and acidic residues" evidence="4">
    <location>
        <begin position="311"/>
        <end position="321"/>
    </location>
</feature>
<proteinExistence type="predicted"/>
<dbReference type="InterPro" id="IPR052314">
    <property type="entry name" value="Immune_rcpt_domain"/>
</dbReference>
<sequence>LIFTALQAQTPHAEEGLSEGSSLSIQCPYTAQTDYHQQKAWCHVRGGQCEPLVETTYPTQYPRTNRVTNGKVTIEDNPMYETVSITMTNLQVEDSGTYLCAYRSYHYDYLPLKMISLNVFKELHKWELDSLSVQCKYSGLVHSTDRKAWCRRGRTGCEIWLITDNLSTWTKSKDLEDKTLIQDDAQKRTVTITMKKLQAQDAGVYWCVLYRGSSPTQKMEIRLSVSKILAGTTLSGTASTSQATPSSNTPAPSSNVNNFILLSGVLSILFILALTSLITLCIKRHKQLKRRGNRQAEDIYDKPEGIGQLDSTERMESPKDDSKDVKYITLNFKSRLSPEDPLYCNVEPSQAHRKPKDENVEYATIALK</sequence>
<keyword evidence="5" id="KW-0812">Transmembrane</keyword>
<dbReference type="InterPro" id="IPR003599">
    <property type="entry name" value="Ig_sub"/>
</dbReference>
<keyword evidence="3" id="KW-0393">Immunoglobulin domain</keyword>
<evidence type="ECO:0000256" key="1">
    <source>
        <dbReference type="ARBA" id="ARBA00022729"/>
    </source>
</evidence>
<comment type="caution">
    <text evidence="7">The sequence shown here is derived from an EMBL/GenBank/DDBJ whole genome shotgun (WGS) entry which is preliminary data.</text>
</comment>
<evidence type="ECO:0000313" key="7">
    <source>
        <dbReference type="EMBL" id="NWZ53237.1"/>
    </source>
</evidence>
<feature type="compositionally biased region" description="Basic and acidic residues" evidence="4">
    <location>
        <begin position="294"/>
        <end position="304"/>
    </location>
</feature>
<dbReference type="InterPro" id="IPR013106">
    <property type="entry name" value="Ig_V-set"/>
</dbReference>
<dbReference type="PANTHER" id="PTHR16423">
    <property type="entry name" value="TREM-LIKE TRANSCRIPT PROTEIN"/>
    <property type="match status" value="1"/>
</dbReference>
<evidence type="ECO:0000256" key="3">
    <source>
        <dbReference type="ARBA" id="ARBA00023319"/>
    </source>
</evidence>
<feature type="non-terminal residue" evidence="7">
    <location>
        <position position="368"/>
    </location>
</feature>
<keyword evidence="8" id="KW-1185">Reference proteome</keyword>
<accession>A0A7K7NDB1</accession>
<feature type="domain" description="Ig-like" evidence="6">
    <location>
        <begin position="111"/>
        <end position="224"/>
    </location>
</feature>
<evidence type="ECO:0000313" key="8">
    <source>
        <dbReference type="Proteomes" id="UP000585422"/>
    </source>
</evidence>
<organism evidence="7 8">
    <name type="scientific">Haliaeetus albicilla</name>
    <name type="common">White-tailed sea-eagle</name>
    <name type="synonym">Falco albicilla</name>
    <dbReference type="NCBI Taxonomy" id="8969"/>
    <lineage>
        <taxon>Eukaryota</taxon>
        <taxon>Metazoa</taxon>
        <taxon>Chordata</taxon>
        <taxon>Craniata</taxon>
        <taxon>Vertebrata</taxon>
        <taxon>Euteleostomi</taxon>
        <taxon>Archelosauria</taxon>
        <taxon>Archosauria</taxon>
        <taxon>Dinosauria</taxon>
        <taxon>Saurischia</taxon>
        <taxon>Theropoda</taxon>
        <taxon>Coelurosauria</taxon>
        <taxon>Aves</taxon>
        <taxon>Neognathae</taxon>
        <taxon>Neoaves</taxon>
        <taxon>Telluraves</taxon>
        <taxon>Accipitrimorphae</taxon>
        <taxon>Accipitriformes</taxon>
        <taxon>Accipitridae</taxon>
        <taxon>Accipitrinae</taxon>
        <taxon>Haliaeetus</taxon>
    </lineage>
</organism>
<dbReference type="GO" id="GO:0009986">
    <property type="term" value="C:cell surface"/>
    <property type="evidence" value="ECO:0007669"/>
    <property type="project" value="TreeGrafter"/>
</dbReference>
<name>A0A7K7NDB1_HALAL</name>
<evidence type="ECO:0000256" key="4">
    <source>
        <dbReference type="SAM" id="MobiDB-lite"/>
    </source>
</evidence>
<keyword evidence="1" id="KW-0732">Signal</keyword>
<evidence type="ECO:0000259" key="6">
    <source>
        <dbReference type="PROSITE" id="PS50835"/>
    </source>
</evidence>
<dbReference type="InterPro" id="IPR007110">
    <property type="entry name" value="Ig-like_dom"/>
</dbReference>
<dbReference type="AlphaFoldDB" id="A0A7K7NDB1"/>
<protein>
    <submittedName>
        <fullName evidence="7">TRML2 protein</fullName>
    </submittedName>
</protein>
<feature type="region of interest" description="Disordered" evidence="4">
    <location>
        <begin position="292"/>
        <end position="321"/>
    </location>
</feature>
<dbReference type="PROSITE" id="PS50835">
    <property type="entry name" value="IG_LIKE"/>
    <property type="match status" value="1"/>
</dbReference>